<evidence type="ECO:0000313" key="4">
    <source>
        <dbReference type="Proteomes" id="UP000503441"/>
    </source>
</evidence>
<dbReference type="GO" id="GO:0004519">
    <property type="term" value="F:endonuclease activity"/>
    <property type="evidence" value="ECO:0007669"/>
    <property type="project" value="UniProtKB-KW"/>
</dbReference>
<sequence length="555" mass="59865">MEFFTKIATRVQSIRDLVGELADPSDLPAAVARLDDVAVFALLEAASDLEQTVERVRTAAIGIIAQRSARPTGHAGLAQSRGYRNAASLVQQVGGVSRAEAFRQVRVGESLYDTVGSGHPSETVLSVIEGDGVGDIPVTDAGGSGGSAGLHEQGTGERGLPWHAPLGRALLSGAITTAQHDVIARGLGQPAAAPSPTAQHAVVCDAATHAAWTLAAEELIVEAGRVTVEELARSARCVRDLLDPVGADARFMRRFESRSFRMWTDRDGLTRCSLVCDDLSAEWLRATIDAAMRPRRGGPRFVDPAERARANTLIADPRSNEQLAFDLLIDIVRSGTLADTETVFGVRQPGVRLVQILPDSGGIPGIIGENPGPEPGHEGGPDNGNNTRRRDSFAGPSCVEDGARIVPGWVAKQQACTVGTVTVTTDRSGNPLNMGRSARLYTTKQRIALAVRDGGCRWIECDRPASYCEAHHIDPWDEHHGRTDVDRGILLCRFHHMQLHRRGWRITREGTAEFVLHAADGQQTVLPRGLVRRYLWPRGTSPPARWWEPPLPLAA</sequence>
<dbReference type="Proteomes" id="UP000503441">
    <property type="component" value="Chromosome"/>
</dbReference>
<dbReference type="CDD" id="cd00085">
    <property type="entry name" value="HNHc"/>
    <property type="match status" value="1"/>
</dbReference>
<dbReference type="InterPro" id="IPR003615">
    <property type="entry name" value="HNH_nuc"/>
</dbReference>
<dbReference type="SMART" id="SM00507">
    <property type="entry name" value="HNHc"/>
    <property type="match status" value="1"/>
</dbReference>
<accession>A0ABX6JZM1</accession>
<keyword evidence="4" id="KW-1185">Reference proteome</keyword>
<gene>
    <name evidence="3" type="ORF">G7066_05270</name>
</gene>
<proteinExistence type="predicted"/>
<dbReference type="RefSeq" id="WP_166329586.1">
    <property type="nucleotide sequence ID" value="NZ_CP049933.1"/>
</dbReference>
<keyword evidence="3" id="KW-0255">Endonuclease</keyword>
<evidence type="ECO:0000256" key="1">
    <source>
        <dbReference type="SAM" id="MobiDB-lite"/>
    </source>
</evidence>
<dbReference type="EMBL" id="CP049933">
    <property type="protein sequence ID" value="QIM18215.1"/>
    <property type="molecule type" value="Genomic_DNA"/>
</dbReference>
<evidence type="ECO:0000313" key="3">
    <source>
        <dbReference type="EMBL" id="QIM18215.1"/>
    </source>
</evidence>
<keyword evidence="3" id="KW-0378">Hydrolase</keyword>
<feature type="region of interest" description="Disordered" evidence="1">
    <location>
        <begin position="362"/>
        <end position="396"/>
    </location>
</feature>
<protein>
    <submittedName>
        <fullName evidence="3">HNH endonuclease</fullName>
    </submittedName>
</protein>
<evidence type="ECO:0000259" key="2">
    <source>
        <dbReference type="SMART" id="SM00507"/>
    </source>
</evidence>
<reference evidence="3 4" key="1">
    <citation type="submission" date="2020-03" db="EMBL/GenBank/DDBJ databases">
        <title>Leucobacter sp. nov., isolated from beetles.</title>
        <authorList>
            <person name="Hyun D.-W."/>
            <person name="Bae J.-W."/>
        </authorList>
    </citation>
    <scope>NUCLEOTIDE SEQUENCE [LARGE SCALE GENOMIC DNA]</scope>
    <source>
        <strain evidence="3 4">HDW9A</strain>
    </source>
</reference>
<feature type="domain" description="HNH nuclease" evidence="2">
    <location>
        <begin position="444"/>
        <end position="497"/>
    </location>
</feature>
<name>A0ABX6JZM1_9MICO</name>
<keyword evidence="3" id="KW-0540">Nuclease</keyword>
<organism evidence="3 4">
    <name type="scientific">Leucobacter coleopterorum</name>
    <dbReference type="NCBI Taxonomy" id="2714933"/>
    <lineage>
        <taxon>Bacteria</taxon>
        <taxon>Bacillati</taxon>
        <taxon>Actinomycetota</taxon>
        <taxon>Actinomycetes</taxon>
        <taxon>Micrococcales</taxon>
        <taxon>Microbacteriaceae</taxon>
        <taxon>Leucobacter</taxon>
    </lineage>
</organism>